<reference evidence="1 3" key="1">
    <citation type="journal article" date="2017" name="Nature">
        <title>The sunflower genome provides insights into oil metabolism, flowering and Asterid evolution.</title>
        <authorList>
            <person name="Badouin H."/>
            <person name="Gouzy J."/>
            <person name="Grassa C.J."/>
            <person name="Murat F."/>
            <person name="Staton S.E."/>
            <person name="Cottret L."/>
            <person name="Lelandais-Briere C."/>
            <person name="Owens G.L."/>
            <person name="Carrere S."/>
            <person name="Mayjonade B."/>
            <person name="Legrand L."/>
            <person name="Gill N."/>
            <person name="Kane N.C."/>
            <person name="Bowers J.E."/>
            <person name="Hubner S."/>
            <person name="Bellec A."/>
            <person name="Berard A."/>
            <person name="Berges H."/>
            <person name="Blanchet N."/>
            <person name="Boniface M.C."/>
            <person name="Brunel D."/>
            <person name="Catrice O."/>
            <person name="Chaidir N."/>
            <person name="Claudel C."/>
            <person name="Donnadieu C."/>
            <person name="Faraut T."/>
            <person name="Fievet G."/>
            <person name="Helmstetter N."/>
            <person name="King M."/>
            <person name="Knapp S.J."/>
            <person name="Lai Z."/>
            <person name="Le Paslier M.C."/>
            <person name="Lippi Y."/>
            <person name="Lorenzon L."/>
            <person name="Mandel J.R."/>
            <person name="Marage G."/>
            <person name="Marchand G."/>
            <person name="Marquand E."/>
            <person name="Bret-Mestries E."/>
            <person name="Morien E."/>
            <person name="Nambeesan S."/>
            <person name="Nguyen T."/>
            <person name="Pegot-Espagnet P."/>
            <person name="Pouilly N."/>
            <person name="Raftis F."/>
            <person name="Sallet E."/>
            <person name="Schiex T."/>
            <person name="Thomas J."/>
            <person name="Vandecasteele C."/>
            <person name="Vares D."/>
            <person name="Vear F."/>
            <person name="Vautrin S."/>
            <person name="Crespi M."/>
            <person name="Mangin B."/>
            <person name="Burke J.M."/>
            <person name="Salse J."/>
            <person name="Munos S."/>
            <person name="Vincourt P."/>
            <person name="Rieseberg L.H."/>
            <person name="Langlade N.B."/>
        </authorList>
    </citation>
    <scope>NUCLEOTIDE SEQUENCE [LARGE SCALE GENOMIC DNA]</scope>
    <source>
        <strain evidence="3">cv. SF193</strain>
        <tissue evidence="1">Leaves</tissue>
    </source>
</reference>
<keyword evidence="1" id="KW-0418">Kinase</keyword>
<keyword evidence="1" id="KW-0808">Transferase</keyword>
<evidence type="ECO:0000313" key="2">
    <source>
        <dbReference type="EMBL" id="OTG38507.1"/>
    </source>
</evidence>
<dbReference type="GO" id="GO:0004674">
    <property type="term" value="F:protein serine/threonine kinase activity"/>
    <property type="evidence" value="ECO:0007669"/>
    <property type="project" value="UniProtKB-KW"/>
</dbReference>
<evidence type="ECO:0000313" key="3">
    <source>
        <dbReference type="Proteomes" id="UP000215914"/>
    </source>
</evidence>
<evidence type="ECO:0000313" key="1">
    <source>
        <dbReference type="EMBL" id="KAF5824076.1"/>
    </source>
</evidence>
<accession>A0A251VSC7</accession>
<dbReference type="SMART" id="SM00248">
    <property type="entry name" value="ANK"/>
    <property type="match status" value="3"/>
</dbReference>
<dbReference type="EC" id="2.7.11.1" evidence="1"/>
<name>A0A251VSC7_HELAN</name>
<keyword evidence="3" id="KW-1185">Reference proteome</keyword>
<protein>
    <submittedName>
        <fullName evidence="1">Non-specific serine/threonine protein kinase</fullName>
        <ecNumber evidence="1">2.7.11.1</ecNumber>
    </submittedName>
    <submittedName>
        <fullName evidence="2">Putative ankyrin repeat-containing domain-containing protein</fullName>
    </submittedName>
</protein>
<dbReference type="STRING" id="4232.A0A251VSC7"/>
<organism evidence="2 3">
    <name type="scientific">Helianthus annuus</name>
    <name type="common">Common sunflower</name>
    <dbReference type="NCBI Taxonomy" id="4232"/>
    <lineage>
        <taxon>Eukaryota</taxon>
        <taxon>Viridiplantae</taxon>
        <taxon>Streptophyta</taxon>
        <taxon>Embryophyta</taxon>
        <taxon>Tracheophyta</taxon>
        <taxon>Spermatophyta</taxon>
        <taxon>Magnoliopsida</taxon>
        <taxon>eudicotyledons</taxon>
        <taxon>Gunneridae</taxon>
        <taxon>Pentapetalae</taxon>
        <taxon>asterids</taxon>
        <taxon>campanulids</taxon>
        <taxon>Asterales</taxon>
        <taxon>Asteraceae</taxon>
        <taxon>Asteroideae</taxon>
        <taxon>Heliantheae alliance</taxon>
        <taxon>Heliantheae</taxon>
        <taxon>Helianthus</taxon>
    </lineage>
</organism>
<dbReference type="Proteomes" id="UP000215914">
    <property type="component" value="Chromosome 1"/>
</dbReference>
<dbReference type="AlphaFoldDB" id="A0A251VSC7"/>
<reference evidence="2" key="2">
    <citation type="submission" date="2017-02" db="EMBL/GenBank/DDBJ databases">
        <title>Sunflower complete genome.</title>
        <authorList>
            <person name="Langlade N."/>
            <person name="Munos S."/>
        </authorList>
    </citation>
    <scope>NUCLEOTIDE SEQUENCE [LARGE SCALE GENOMIC DNA]</scope>
    <source>
        <tissue evidence="2">Leaves</tissue>
    </source>
</reference>
<sequence>MISTILPQQQPQAATYNYPCGDLLERERRREYIGICVPLYKASIKGDWEAASIIIKGCENLVRFSITEIKETPLHLAARARSHVFVRNLLDMMETEDLKLQNEDGNTAFCLAATAGDVRIAKIMVEKNPEVLTIRGTGNMMPLYLAASNNCHEMVKYLYCEPMATDGLTDDDWNKVFLKCAECELFGMCFNRMMLHVYCFIIYMFIL</sequence>
<dbReference type="OMA" id="ASNNCHE"/>
<proteinExistence type="predicted"/>
<dbReference type="Gene3D" id="1.25.40.20">
    <property type="entry name" value="Ankyrin repeat-containing domain"/>
    <property type="match status" value="1"/>
</dbReference>
<dbReference type="EMBL" id="MNCJ02000316">
    <property type="protein sequence ID" value="KAF5824076.1"/>
    <property type="molecule type" value="Genomic_DNA"/>
</dbReference>
<dbReference type="InParanoid" id="A0A251VSC7"/>
<reference evidence="1" key="3">
    <citation type="submission" date="2020-06" db="EMBL/GenBank/DDBJ databases">
        <title>Helianthus annuus Genome sequencing and assembly Release 2.</title>
        <authorList>
            <person name="Gouzy J."/>
            <person name="Langlade N."/>
            <person name="Munos S."/>
        </authorList>
    </citation>
    <scope>NUCLEOTIDE SEQUENCE</scope>
    <source>
        <tissue evidence="1">Leaves</tissue>
    </source>
</reference>
<dbReference type="Gramene" id="mRNA:HanXRQr2_Chr01g0045151">
    <property type="protein sequence ID" value="mRNA:HanXRQr2_Chr01g0045151"/>
    <property type="gene ID" value="HanXRQr2_Chr01g0045151"/>
</dbReference>
<dbReference type="InterPro" id="IPR002110">
    <property type="entry name" value="Ankyrin_rpt"/>
</dbReference>
<keyword evidence="1" id="KW-0723">Serine/threonine-protein kinase</keyword>
<gene>
    <name evidence="2" type="ORF">HannXRQ_Chr01g0030451</name>
    <name evidence="1" type="ORF">HanXRQr2_Chr01g0045151</name>
</gene>
<dbReference type="Pfam" id="PF12796">
    <property type="entry name" value="Ank_2"/>
    <property type="match status" value="1"/>
</dbReference>
<dbReference type="InterPro" id="IPR036770">
    <property type="entry name" value="Ankyrin_rpt-contain_sf"/>
</dbReference>
<dbReference type="SUPFAM" id="SSF48403">
    <property type="entry name" value="Ankyrin repeat"/>
    <property type="match status" value="1"/>
</dbReference>
<dbReference type="PANTHER" id="PTHR24121">
    <property type="entry name" value="NO MECHANORECEPTOR POTENTIAL C, ISOFORM D-RELATED"/>
    <property type="match status" value="1"/>
</dbReference>
<dbReference type="PANTHER" id="PTHR24121:SF16">
    <property type="entry name" value="NON-SPECIFIC SERINE_THREONINE PROTEIN KINASE"/>
    <property type="match status" value="1"/>
</dbReference>
<dbReference type="EMBL" id="CM007890">
    <property type="protein sequence ID" value="OTG38507.1"/>
    <property type="molecule type" value="Genomic_DNA"/>
</dbReference>